<dbReference type="Pfam" id="PF08281">
    <property type="entry name" value="Sigma70_r4_2"/>
    <property type="match status" value="1"/>
</dbReference>
<keyword evidence="4" id="KW-0804">Transcription</keyword>
<comment type="caution">
    <text evidence="8">The sequence shown here is derived from an EMBL/GenBank/DDBJ whole genome shotgun (WGS) entry which is preliminary data.</text>
</comment>
<dbReference type="InterPro" id="IPR036388">
    <property type="entry name" value="WH-like_DNA-bd_sf"/>
</dbReference>
<feature type="domain" description="RNA polymerase sigma-70 region 2" evidence="5">
    <location>
        <begin position="22"/>
        <end position="80"/>
    </location>
</feature>
<evidence type="ECO:0000259" key="7">
    <source>
        <dbReference type="Pfam" id="PF20239"/>
    </source>
</evidence>
<dbReference type="Gene3D" id="1.10.1740.10">
    <property type="match status" value="1"/>
</dbReference>
<accession>A0ABP8X5S4</accession>
<dbReference type="RefSeq" id="WP_345520726.1">
    <property type="nucleotide sequence ID" value="NZ_BAABKM010000002.1"/>
</dbReference>
<dbReference type="NCBIfam" id="TIGR02937">
    <property type="entry name" value="sigma70-ECF"/>
    <property type="match status" value="1"/>
</dbReference>
<keyword evidence="3" id="KW-0731">Sigma factor</keyword>
<dbReference type="Proteomes" id="UP001499974">
    <property type="component" value="Unassembled WGS sequence"/>
</dbReference>
<dbReference type="InterPro" id="IPR013325">
    <property type="entry name" value="RNA_pol_sigma_r2"/>
</dbReference>
<evidence type="ECO:0000256" key="4">
    <source>
        <dbReference type="ARBA" id="ARBA00023163"/>
    </source>
</evidence>
<evidence type="ECO:0000259" key="5">
    <source>
        <dbReference type="Pfam" id="PF04542"/>
    </source>
</evidence>
<feature type="domain" description="DUF6596" evidence="7">
    <location>
        <begin position="183"/>
        <end position="283"/>
    </location>
</feature>
<dbReference type="Pfam" id="PF20239">
    <property type="entry name" value="DUF6596"/>
    <property type="match status" value="1"/>
</dbReference>
<dbReference type="InterPro" id="IPR013249">
    <property type="entry name" value="RNA_pol_sigma70_r4_t2"/>
</dbReference>
<dbReference type="EMBL" id="BAABKM010000002">
    <property type="protein sequence ID" value="GAA4700246.1"/>
    <property type="molecule type" value="Genomic_DNA"/>
</dbReference>
<dbReference type="InterPro" id="IPR046531">
    <property type="entry name" value="DUF6596"/>
</dbReference>
<evidence type="ECO:0000256" key="3">
    <source>
        <dbReference type="ARBA" id="ARBA00023082"/>
    </source>
</evidence>
<dbReference type="PANTHER" id="PTHR47756:SF2">
    <property type="entry name" value="BLL6612 PROTEIN"/>
    <property type="match status" value="1"/>
</dbReference>
<evidence type="ECO:0000256" key="2">
    <source>
        <dbReference type="ARBA" id="ARBA00023015"/>
    </source>
</evidence>
<gene>
    <name evidence="8" type="ORF">GCM10023349_16110</name>
</gene>
<dbReference type="Pfam" id="PF04542">
    <property type="entry name" value="Sigma70_r2"/>
    <property type="match status" value="1"/>
</dbReference>
<feature type="domain" description="RNA polymerase sigma factor 70 region 4 type 2" evidence="6">
    <location>
        <begin position="115"/>
        <end position="165"/>
    </location>
</feature>
<dbReference type="PANTHER" id="PTHR47756">
    <property type="entry name" value="BLL6612 PROTEIN-RELATED"/>
    <property type="match status" value="1"/>
</dbReference>
<evidence type="ECO:0000256" key="1">
    <source>
        <dbReference type="ARBA" id="ARBA00010641"/>
    </source>
</evidence>
<keyword evidence="2" id="KW-0805">Transcription regulation</keyword>
<dbReference type="InterPro" id="IPR013324">
    <property type="entry name" value="RNA_pol_sigma_r3/r4-like"/>
</dbReference>
<proteinExistence type="inferred from homology"/>
<sequence length="416" mass="44696">MTGPGATRAAVEAVWRIESAHIVSSLARHTGDFALAEDVAQEALAQALVTWPRDGVPANPAGWLLTTARRRAIDAFRRRSALDERYAALAHQADEAEEPDWDPDRIEDDVLALMFISCHPVLSRESQVALTLRVVGGLTSDEIARGFLVPTATVQARITRAKKTLAAANVPFEVPPPDERRERLGPVLSVVYLIFTEGSSATGGSALIRTDLAREAVRQARVLAHLVPDEPEVHGLLALLELTAARFSARLDADGEPVLLEDQDRRRWDRSAIVRGRAALAQAGKVGRGLGAYGVQAAIAETHAVAPSVADTDWGRIVVLYEALGRLAPSPVVELNRAVAVSMADGPAAALPIVDDLVETGALPGSHLLPTVRGELLTRLGRTDEARRELEDAVRLCGSEPERRVLDRKLAALGPE</sequence>
<dbReference type="Gene3D" id="1.10.10.10">
    <property type="entry name" value="Winged helix-like DNA-binding domain superfamily/Winged helix DNA-binding domain"/>
    <property type="match status" value="1"/>
</dbReference>
<evidence type="ECO:0000313" key="8">
    <source>
        <dbReference type="EMBL" id="GAA4700246.1"/>
    </source>
</evidence>
<keyword evidence="9" id="KW-1185">Reference proteome</keyword>
<comment type="similarity">
    <text evidence="1">Belongs to the sigma-70 factor family. ECF subfamily.</text>
</comment>
<dbReference type="SUPFAM" id="SSF88946">
    <property type="entry name" value="Sigma2 domain of RNA polymerase sigma factors"/>
    <property type="match status" value="1"/>
</dbReference>
<evidence type="ECO:0000313" key="9">
    <source>
        <dbReference type="Proteomes" id="UP001499974"/>
    </source>
</evidence>
<name>A0ABP8X5S4_9ACTN</name>
<organism evidence="8 9">
    <name type="scientific">Nocardioides conyzicola</name>
    <dbReference type="NCBI Taxonomy" id="1651781"/>
    <lineage>
        <taxon>Bacteria</taxon>
        <taxon>Bacillati</taxon>
        <taxon>Actinomycetota</taxon>
        <taxon>Actinomycetes</taxon>
        <taxon>Propionibacteriales</taxon>
        <taxon>Nocardioidaceae</taxon>
        <taxon>Nocardioides</taxon>
    </lineage>
</organism>
<dbReference type="InterPro" id="IPR014284">
    <property type="entry name" value="RNA_pol_sigma-70_dom"/>
</dbReference>
<protein>
    <submittedName>
        <fullName evidence="8">Sigma-70 family RNA polymerase sigma factor</fullName>
    </submittedName>
</protein>
<evidence type="ECO:0000259" key="6">
    <source>
        <dbReference type="Pfam" id="PF08281"/>
    </source>
</evidence>
<reference evidence="9" key="1">
    <citation type="journal article" date="2019" name="Int. J. Syst. Evol. Microbiol.">
        <title>The Global Catalogue of Microorganisms (GCM) 10K type strain sequencing project: providing services to taxonomists for standard genome sequencing and annotation.</title>
        <authorList>
            <consortium name="The Broad Institute Genomics Platform"/>
            <consortium name="The Broad Institute Genome Sequencing Center for Infectious Disease"/>
            <person name="Wu L."/>
            <person name="Ma J."/>
        </authorList>
    </citation>
    <scope>NUCLEOTIDE SEQUENCE [LARGE SCALE GENOMIC DNA]</scope>
    <source>
        <strain evidence="9">JCM 18531</strain>
    </source>
</reference>
<dbReference type="InterPro" id="IPR007627">
    <property type="entry name" value="RNA_pol_sigma70_r2"/>
</dbReference>
<dbReference type="SUPFAM" id="SSF88659">
    <property type="entry name" value="Sigma3 and sigma4 domains of RNA polymerase sigma factors"/>
    <property type="match status" value="1"/>
</dbReference>